<organism evidence="2">
    <name type="scientific">uncultured Caudovirales phage</name>
    <dbReference type="NCBI Taxonomy" id="2100421"/>
    <lineage>
        <taxon>Viruses</taxon>
        <taxon>Duplodnaviria</taxon>
        <taxon>Heunggongvirae</taxon>
        <taxon>Uroviricota</taxon>
        <taxon>Caudoviricetes</taxon>
        <taxon>Peduoviridae</taxon>
        <taxon>Maltschvirus</taxon>
        <taxon>Maltschvirus maltsch</taxon>
    </lineage>
</organism>
<dbReference type="EMBL" id="LR798271">
    <property type="protein sequence ID" value="CAB5219339.1"/>
    <property type="molecule type" value="Genomic_DNA"/>
</dbReference>
<gene>
    <name evidence="2" type="ORF">UFOVP229_59</name>
</gene>
<accession>A0A6J7WMK8</accession>
<proteinExistence type="predicted"/>
<sequence length="132" mass="14198">MGNAYYSGVYCDTRGQPVLSIAVCDRCSRKVPYSLLRRDPNSPALMVCPADQDVYDPWRLAARQTETITLRHPRPDTSIAIPGKGAPIPNAPNVATLNQGPNMIGDGTGNAMTPAEYSNETPVPTPGDLKKT</sequence>
<feature type="region of interest" description="Disordered" evidence="1">
    <location>
        <begin position="82"/>
        <end position="132"/>
    </location>
</feature>
<name>A0A6J7WMK8_9CAUD</name>
<protein>
    <submittedName>
        <fullName evidence="2">Uncharacterized protein</fullName>
    </submittedName>
</protein>
<reference evidence="2" key="1">
    <citation type="submission" date="2020-05" db="EMBL/GenBank/DDBJ databases">
        <authorList>
            <person name="Chiriac C."/>
            <person name="Salcher M."/>
            <person name="Ghai R."/>
            <person name="Kavagutti S V."/>
        </authorList>
    </citation>
    <scope>NUCLEOTIDE SEQUENCE</scope>
</reference>
<evidence type="ECO:0000313" key="2">
    <source>
        <dbReference type="EMBL" id="CAB5219339.1"/>
    </source>
</evidence>
<evidence type="ECO:0000256" key="1">
    <source>
        <dbReference type="SAM" id="MobiDB-lite"/>
    </source>
</evidence>